<dbReference type="RefSeq" id="WP_256116599.1">
    <property type="nucleotide sequence ID" value="NZ_WHSB02000003.1"/>
</dbReference>
<dbReference type="Gene3D" id="3.50.50.60">
    <property type="entry name" value="FAD/NAD(P)-binding domain"/>
    <property type="match status" value="1"/>
</dbReference>
<dbReference type="Gene3D" id="2.40.30.110">
    <property type="entry name" value="Aminomethyltransferase beta-barrel domains"/>
    <property type="match status" value="1"/>
</dbReference>
<dbReference type="Pfam" id="PF01266">
    <property type="entry name" value="DAO"/>
    <property type="match status" value="1"/>
</dbReference>
<evidence type="ECO:0000259" key="6">
    <source>
        <dbReference type="Pfam" id="PF16350"/>
    </source>
</evidence>
<gene>
    <name evidence="7" type="ORF">GB927_009975</name>
</gene>
<dbReference type="SUPFAM" id="SSF103025">
    <property type="entry name" value="Folate-binding domain"/>
    <property type="match status" value="1"/>
</dbReference>
<comment type="similarity">
    <text evidence="1">Belongs to the GcvT family.</text>
</comment>
<organism evidence="7 8">
    <name type="scientific">Shinella lacus</name>
    <dbReference type="NCBI Taxonomy" id="2654216"/>
    <lineage>
        <taxon>Bacteria</taxon>
        <taxon>Pseudomonadati</taxon>
        <taxon>Pseudomonadota</taxon>
        <taxon>Alphaproteobacteria</taxon>
        <taxon>Hyphomicrobiales</taxon>
        <taxon>Rhizobiaceae</taxon>
        <taxon>Shinella</taxon>
    </lineage>
</organism>
<dbReference type="SUPFAM" id="SSF54373">
    <property type="entry name" value="FAD-linked reductases, C-terminal domain"/>
    <property type="match status" value="1"/>
</dbReference>
<name>A0ABT1R5N4_9HYPH</name>
<dbReference type="Pfam" id="PF08669">
    <property type="entry name" value="GCV_T_C"/>
    <property type="match status" value="1"/>
</dbReference>
<dbReference type="InterPro" id="IPR029043">
    <property type="entry name" value="GcvT/YgfZ_C"/>
</dbReference>
<dbReference type="InterPro" id="IPR027266">
    <property type="entry name" value="TrmE/GcvT-like"/>
</dbReference>
<dbReference type="PANTHER" id="PTHR43757:SF15">
    <property type="entry name" value="PYRUVATE DEHYDROGENASE PHOSPHATASE REGULATORY SUBUNIT, MITOCHONDRIAL-LIKE"/>
    <property type="match status" value="1"/>
</dbReference>
<dbReference type="SUPFAM" id="SSF101790">
    <property type="entry name" value="Aminomethyltransferase beta-barrel domain"/>
    <property type="match status" value="1"/>
</dbReference>
<protein>
    <submittedName>
        <fullName evidence="7">FAD-dependent oxidoreductase</fullName>
    </submittedName>
</protein>
<dbReference type="InterPro" id="IPR006222">
    <property type="entry name" value="GCVT_N"/>
</dbReference>
<comment type="caution">
    <text evidence="7">The sequence shown here is derived from an EMBL/GenBank/DDBJ whole genome shotgun (WGS) entry which is preliminary data.</text>
</comment>
<feature type="domain" description="FAD dependent oxidoreductase central" evidence="6">
    <location>
        <begin position="376"/>
        <end position="431"/>
    </location>
</feature>
<feature type="domain" description="Aminomethyltransferase C-terminal" evidence="5">
    <location>
        <begin position="730"/>
        <end position="814"/>
    </location>
</feature>
<proteinExistence type="inferred from homology"/>
<dbReference type="Gene3D" id="3.30.70.1400">
    <property type="entry name" value="Aminomethyltransferase beta-barrel domains"/>
    <property type="match status" value="1"/>
</dbReference>
<dbReference type="InterPro" id="IPR006076">
    <property type="entry name" value="FAD-dep_OxRdtase"/>
</dbReference>
<dbReference type="InterPro" id="IPR032503">
    <property type="entry name" value="FAO_M"/>
</dbReference>
<dbReference type="InterPro" id="IPR036188">
    <property type="entry name" value="FAD/NAD-bd_sf"/>
</dbReference>
<sequence>MPTEERGEMQVAESAEIVIIGGGVIGLGIAYHLAERGVSDVVLIERNQLTSGTSWHAAGIVGPLRASLNLTHLARYAMELFPALEEKTGQSSGYQRTGGLWLARNEDRMVELRRIAHMGEVTGMHVEMIGPSTIAERVPSLSVDGLVGALWVAEDGQANPVDICAAYAKRARSAGIRIRENVGCAGFDIENGRVAGVRLTTGETIRCGKVINAAGAWARDVGALAGVPVPLQAVEHMYVVTEAIPGLEQPFPIVRDLDEGVYIKGDSGKLVLGGFEPDAKLFQTKSVQGEQPFLELPEDWEQFEPFMTAGLNLVPKLADAGIRHFMNGPESFTPDTRPLMGESPYLRGFYVAAGFNSTGMMSSAGAGRAIAEWVLDGEPALDLWALDIARFDRSAGSKYFAGKRMEESVADLFRMHWPYKQAKAGRDVRRSAFHRQFAEMGAVFGAPTGWERPLWFAADETERDFRYAMGEQHWWAAAAREAKAMAAGVGLFELSPFTKVDVQGRDALALLDYLCANRIDVPEGKAVYTQMLNAHGGIEADITVTRFGERHFRVTSGAATRQKDVAWIARHAEDRGLEVIVSDVTSSEAVLAVMGPQARALLQSLTDDDLSDAAFPFSTSRRIDIGMVNLRATRVSFVGELGFELYVANEFAEQLLSTVTEAGKAYGLVACGHYALDGCRLEKGYRHWGHDIGPKETPLEAGLGFAVAWKKSGFLGEEALRRQKAEGVTKRLMHFAVEGANPLLLHDEPIYRDGRFAGLTTSGGQGFRTGLALCLGYIACAPGEPREALLTSTYEIAIAGQRHHLRPLAEVPYDAAGTRLRS</sequence>
<evidence type="ECO:0000256" key="2">
    <source>
        <dbReference type="ARBA" id="ARBA00023002"/>
    </source>
</evidence>
<dbReference type="Proteomes" id="UP000996601">
    <property type="component" value="Unassembled WGS sequence"/>
</dbReference>
<reference evidence="7" key="1">
    <citation type="submission" date="2021-07" db="EMBL/GenBank/DDBJ databases">
        <title>Shinella sp. nov., a novel member of the genus Shinella from water.</title>
        <authorList>
            <person name="Deng Y."/>
        </authorList>
    </citation>
    <scope>NUCLEOTIDE SEQUENCE</scope>
    <source>
        <strain evidence="7">CPCC 100929</strain>
    </source>
</reference>
<accession>A0ABT1R5N4</accession>
<dbReference type="EMBL" id="WHSB02000003">
    <property type="protein sequence ID" value="MCQ4630364.1"/>
    <property type="molecule type" value="Genomic_DNA"/>
</dbReference>
<dbReference type="Gene3D" id="3.30.1360.120">
    <property type="entry name" value="Probable tRNA modification gtpase trme, domain 1"/>
    <property type="match status" value="1"/>
</dbReference>
<evidence type="ECO:0000313" key="7">
    <source>
        <dbReference type="EMBL" id="MCQ4630364.1"/>
    </source>
</evidence>
<evidence type="ECO:0000256" key="1">
    <source>
        <dbReference type="ARBA" id="ARBA00008609"/>
    </source>
</evidence>
<feature type="domain" description="FAD dependent oxidoreductase" evidence="3">
    <location>
        <begin position="17"/>
        <end position="373"/>
    </location>
</feature>
<dbReference type="SUPFAM" id="SSF51905">
    <property type="entry name" value="FAD/NAD(P)-binding domain"/>
    <property type="match status" value="1"/>
</dbReference>
<evidence type="ECO:0000313" key="8">
    <source>
        <dbReference type="Proteomes" id="UP000996601"/>
    </source>
</evidence>
<dbReference type="Pfam" id="PF01571">
    <property type="entry name" value="GCV_T"/>
    <property type="match status" value="1"/>
</dbReference>
<dbReference type="InterPro" id="IPR028896">
    <property type="entry name" value="GcvT/YgfZ/DmdA"/>
</dbReference>
<dbReference type="Gene3D" id="3.30.9.10">
    <property type="entry name" value="D-Amino Acid Oxidase, subunit A, domain 2"/>
    <property type="match status" value="1"/>
</dbReference>
<evidence type="ECO:0000259" key="3">
    <source>
        <dbReference type="Pfam" id="PF01266"/>
    </source>
</evidence>
<keyword evidence="8" id="KW-1185">Reference proteome</keyword>
<dbReference type="Pfam" id="PF16350">
    <property type="entry name" value="FAO_M"/>
    <property type="match status" value="1"/>
</dbReference>
<dbReference type="InterPro" id="IPR013977">
    <property type="entry name" value="GcvT_C"/>
</dbReference>
<evidence type="ECO:0000259" key="5">
    <source>
        <dbReference type="Pfam" id="PF08669"/>
    </source>
</evidence>
<keyword evidence="2" id="KW-0560">Oxidoreductase</keyword>
<feature type="domain" description="GCVT N-terminal" evidence="4">
    <location>
        <begin position="433"/>
        <end position="711"/>
    </location>
</feature>
<evidence type="ECO:0000259" key="4">
    <source>
        <dbReference type="Pfam" id="PF01571"/>
    </source>
</evidence>
<dbReference type="PANTHER" id="PTHR43757">
    <property type="entry name" value="AMINOMETHYLTRANSFERASE"/>
    <property type="match status" value="1"/>
</dbReference>